<comment type="caution">
    <text evidence="2">The sequence shown here is derived from an EMBL/GenBank/DDBJ whole genome shotgun (WGS) entry which is preliminary data.</text>
</comment>
<evidence type="ECO:0000256" key="1">
    <source>
        <dbReference type="SAM" id="Phobius"/>
    </source>
</evidence>
<protein>
    <submittedName>
        <fullName evidence="2">Uncharacterized protein</fullName>
    </submittedName>
</protein>
<keyword evidence="1" id="KW-1133">Transmembrane helix</keyword>
<dbReference type="EMBL" id="QYYH01000147">
    <property type="protein sequence ID" value="RJY06837.1"/>
    <property type="molecule type" value="Genomic_DNA"/>
</dbReference>
<proteinExistence type="predicted"/>
<sequence length="86" mass="9874">MIAVKLARTDIFGFNLVLDIFLGSSPSFVYLFGMMSVIPIVQPKINVKTFHSLVLMLSLYPNNHKQYNKLLILDFLLNVVQLRFTL</sequence>
<reference evidence="2 3" key="1">
    <citation type="submission" date="2018-09" db="EMBL/GenBank/DDBJ databases">
        <title>Phylogeny of the Shewanellaceae, and recommendation for two new genera, Pseudoshewanella and Parashewanella.</title>
        <authorList>
            <person name="Wang G."/>
        </authorList>
    </citation>
    <scope>NUCLEOTIDE SEQUENCE [LARGE SCALE GENOMIC DNA]</scope>
    <source>
        <strain evidence="2 3">KCTC 22492</strain>
    </source>
</reference>
<dbReference type="AlphaFoldDB" id="A0A3A6TPB7"/>
<name>A0A3A6TPB7_9GAMM</name>
<gene>
    <name evidence="2" type="ORF">D5R81_17070</name>
</gene>
<evidence type="ECO:0000313" key="2">
    <source>
        <dbReference type="EMBL" id="RJY06837.1"/>
    </source>
</evidence>
<organism evidence="2 3">
    <name type="scientific">Parashewanella spongiae</name>
    <dbReference type="NCBI Taxonomy" id="342950"/>
    <lineage>
        <taxon>Bacteria</taxon>
        <taxon>Pseudomonadati</taxon>
        <taxon>Pseudomonadota</taxon>
        <taxon>Gammaproteobacteria</taxon>
        <taxon>Alteromonadales</taxon>
        <taxon>Shewanellaceae</taxon>
        <taxon>Parashewanella</taxon>
    </lineage>
</organism>
<keyword evidence="1" id="KW-0812">Transmembrane</keyword>
<feature type="transmembrane region" description="Helical" evidence="1">
    <location>
        <begin position="20"/>
        <end position="41"/>
    </location>
</feature>
<evidence type="ECO:0000313" key="3">
    <source>
        <dbReference type="Proteomes" id="UP000273022"/>
    </source>
</evidence>
<keyword evidence="1" id="KW-0472">Membrane</keyword>
<keyword evidence="3" id="KW-1185">Reference proteome</keyword>
<accession>A0A3A6TPB7</accession>
<dbReference type="Proteomes" id="UP000273022">
    <property type="component" value="Unassembled WGS sequence"/>
</dbReference>